<gene>
    <name evidence="1" type="ordered locus">P9303_21271</name>
</gene>
<organism evidence="1 2">
    <name type="scientific">Prochlorococcus marinus (strain MIT 9303)</name>
    <dbReference type="NCBI Taxonomy" id="59922"/>
    <lineage>
        <taxon>Bacteria</taxon>
        <taxon>Bacillati</taxon>
        <taxon>Cyanobacteriota</taxon>
        <taxon>Cyanophyceae</taxon>
        <taxon>Synechococcales</taxon>
        <taxon>Prochlorococcaceae</taxon>
        <taxon>Prochlorococcus</taxon>
    </lineage>
</organism>
<dbReference type="STRING" id="59922.P9303_21271"/>
<dbReference type="Pfam" id="PF00353">
    <property type="entry name" value="HemolysinCabind"/>
    <property type="match status" value="1"/>
</dbReference>
<name>A2CBK2_PROM3</name>
<dbReference type="KEGG" id="pmf:P9303_21271"/>
<dbReference type="SUPFAM" id="SSF51120">
    <property type="entry name" value="beta-Roll"/>
    <property type="match status" value="1"/>
</dbReference>
<proteinExistence type="predicted"/>
<sequence>MLELLGEEAESLVDILSNIMVIEFGDIKGTLDELVYGQHGGIDESTVFWDGRSEIVGEMVGPYIGAGIKGKWGFSSTQRGLDEAIIPLLKDIKLDLGQTSTYIVPESDDKKAEQSIVLNFDASLNTTALANTVNVYAKDFSLYTDYQVIMPPLDRKSLDFDIVDEDITISFPADIPISFDLEIKVPSYSDPNEIEGSTAYGVNYSINPVPTSITMKDTDVTGLFTNPINQISDFLTGQIPQAIRDAFYRMGLPDELARYVADAVQDFIKSVTDPITGQLKEFADATNQMVEDAVNDFLMPLNKDTDKREANNEIFDLTNSALMLPWNFDDYPRVPNSLSANGQAPITHELIEGTKFADNIIGTAWHDIINGKGGDDTIIAGGGRDLLSGGSGSDIFQFISIDDSGYGKNNRDVITDFNAGDGDKVDLSEIGNDLTFIGDDDFSGSNQVRFLNGKIFVNTTNNKDPELELKLLGVDSLTQDALIL</sequence>
<dbReference type="InterPro" id="IPR018511">
    <property type="entry name" value="Hemolysin-typ_Ca-bd_CS"/>
</dbReference>
<dbReference type="AlphaFoldDB" id="A2CBK2"/>
<accession>A2CBK2</accession>
<dbReference type="HOGENOM" id="CLU_563663_0_0_3"/>
<reference evidence="1 2" key="1">
    <citation type="journal article" date="2007" name="PLoS Genet.">
        <title>Patterns and implications of gene gain and loss in the evolution of Prochlorococcus.</title>
        <authorList>
            <person name="Kettler G.C."/>
            <person name="Martiny A.C."/>
            <person name="Huang K."/>
            <person name="Zucker J."/>
            <person name="Coleman M.L."/>
            <person name="Rodrigue S."/>
            <person name="Chen F."/>
            <person name="Lapidus A."/>
            <person name="Ferriera S."/>
            <person name="Johnson J."/>
            <person name="Steglich C."/>
            <person name="Church G.M."/>
            <person name="Richardson P."/>
            <person name="Chisholm S.W."/>
        </authorList>
    </citation>
    <scope>NUCLEOTIDE SEQUENCE [LARGE SCALE GENOMIC DNA]</scope>
    <source>
        <strain evidence="1 2">MIT 9303</strain>
    </source>
</reference>
<dbReference type="EMBL" id="CP000554">
    <property type="protein sequence ID" value="ABM78862.1"/>
    <property type="molecule type" value="Genomic_DNA"/>
</dbReference>
<dbReference type="Proteomes" id="UP000002274">
    <property type="component" value="Chromosome"/>
</dbReference>
<dbReference type="GO" id="GO:0005509">
    <property type="term" value="F:calcium ion binding"/>
    <property type="evidence" value="ECO:0007669"/>
    <property type="project" value="InterPro"/>
</dbReference>
<evidence type="ECO:0000313" key="2">
    <source>
        <dbReference type="Proteomes" id="UP000002274"/>
    </source>
</evidence>
<dbReference type="PROSITE" id="PS00330">
    <property type="entry name" value="HEMOLYSIN_CALCIUM"/>
    <property type="match status" value="1"/>
</dbReference>
<dbReference type="Gene3D" id="2.150.10.10">
    <property type="entry name" value="Serralysin-like metalloprotease, C-terminal"/>
    <property type="match status" value="1"/>
</dbReference>
<dbReference type="InterPro" id="IPR001343">
    <property type="entry name" value="Hemolysn_Ca-bd"/>
</dbReference>
<dbReference type="InterPro" id="IPR011049">
    <property type="entry name" value="Serralysin-like_metalloprot_C"/>
</dbReference>
<protein>
    <submittedName>
        <fullName evidence="1">Uncharacterized protein</fullName>
    </submittedName>
</protein>
<evidence type="ECO:0000313" key="1">
    <source>
        <dbReference type="EMBL" id="ABM78862.1"/>
    </source>
</evidence>